<feature type="binding site" evidence="8">
    <location>
        <position position="268"/>
    </location>
    <ligand>
        <name>GTP</name>
        <dbReference type="ChEBI" id="CHEBI:37565"/>
    </ligand>
</feature>
<dbReference type="Pfam" id="PF12327">
    <property type="entry name" value="FtsZ_C"/>
    <property type="match status" value="1"/>
</dbReference>
<keyword evidence="4 8" id="KW-0547">Nucleotide-binding</keyword>
<evidence type="ECO:0000256" key="1">
    <source>
        <dbReference type="ARBA" id="ARBA00009690"/>
    </source>
</evidence>
<feature type="binding site" evidence="8">
    <location>
        <position position="225"/>
    </location>
    <ligand>
        <name>GTP</name>
        <dbReference type="ChEBI" id="CHEBI:37565"/>
    </ligand>
</feature>
<dbReference type="InterPro" id="IPR000158">
    <property type="entry name" value="Cell_div_FtsZ"/>
</dbReference>
<dbReference type="AlphaFoldDB" id="A0A9Q4C2Y1"/>
<feature type="region of interest" description="Disordered" evidence="11">
    <location>
        <begin position="404"/>
        <end position="439"/>
    </location>
</feature>
<feature type="compositionally biased region" description="Basic and acidic residues" evidence="11">
    <location>
        <begin position="405"/>
        <end position="417"/>
    </location>
</feature>
<dbReference type="GO" id="GO:0005737">
    <property type="term" value="C:cytoplasm"/>
    <property type="evidence" value="ECO:0007669"/>
    <property type="project" value="UniProtKB-SubCell"/>
</dbReference>
<evidence type="ECO:0000259" key="13">
    <source>
        <dbReference type="SMART" id="SM00865"/>
    </source>
</evidence>
<feature type="binding site" evidence="8">
    <location>
        <position position="221"/>
    </location>
    <ligand>
        <name>GTP</name>
        <dbReference type="ChEBI" id="CHEBI:37565"/>
    </ligand>
</feature>
<evidence type="ECO:0000256" key="5">
    <source>
        <dbReference type="ARBA" id="ARBA00023134"/>
    </source>
</evidence>
<keyword evidence="15" id="KW-1185">Reference proteome</keyword>
<name>A0A9Q4C2Y1_9EURY</name>
<dbReference type="SMART" id="SM00865">
    <property type="entry name" value="Tubulin_C"/>
    <property type="match status" value="1"/>
</dbReference>
<evidence type="ECO:0000256" key="10">
    <source>
        <dbReference type="RuleBase" id="RU003360"/>
    </source>
</evidence>
<evidence type="ECO:0000256" key="11">
    <source>
        <dbReference type="SAM" id="MobiDB-lite"/>
    </source>
</evidence>
<dbReference type="Proteomes" id="UP001149411">
    <property type="component" value="Unassembled WGS sequence"/>
</dbReference>
<dbReference type="SUPFAM" id="SSF52490">
    <property type="entry name" value="Tubulin nucleotide-binding domain-like"/>
    <property type="match status" value="1"/>
</dbReference>
<keyword evidence="6 8" id="KW-0717">Septation</keyword>
<dbReference type="HAMAP" id="MF_00909">
    <property type="entry name" value="FtsZ"/>
    <property type="match status" value="1"/>
</dbReference>
<feature type="region of interest" description="Disordered" evidence="11">
    <location>
        <begin position="1"/>
        <end position="82"/>
    </location>
</feature>
<dbReference type="NCBIfam" id="TIGR00065">
    <property type="entry name" value="ftsZ"/>
    <property type="match status" value="1"/>
</dbReference>
<comment type="caution">
    <text evidence="14">The sequence shown here is derived from an EMBL/GenBank/DDBJ whole genome shotgun (WGS) entry which is preliminary data.</text>
</comment>
<comment type="function">
    <text evidence="8">Essential cell division protein that forms a contractile ring structure (Z ring) at the future cell division site. The regulation of the ring assembly controls the timing and the location of cell division. One of the functions of the FtsZ ring is to recruit other cell division proteins to the septum to produce a new cell wall between the dividing cells. Binds GTP and shows GTPase activity.</text>
</comment>
<organism evidence="14 15">
    <name type="scientific">Halorutilus salinus</name>
    <dbReference type="NCBI Taxonomy" id="2487751"/>
    <lineage>
        <taxon>Archaea</taxon>
        <taxon>Methanobacteriati</taxon>
        <taxon>Methanobacteriota</taxon>
        <taxon>Stenosarchaea group</taxon>
        <taxon>Halobacteria</taxon>
        <taxon>Halorutilales</taxon>
        <taxon>Halorutilaceae</taxon>
        <taxon>Halorutilus</taxon>
    </lineage>
</organism>
<evidence type="ECO:0000313" key="15">
    <source>
        <dbReference type="Proteomes" id="UP001149411"/>
    </source>
</evidence>
<sequence>MDKIVQDALEEAEKDTGRDREVETGGETTDERKVSSTDSATEETTKETETEPSFEKTDDEPTARKETGGSEPSGDVEARTSDEELREVLDDLKTTITVVGCGGGGCNTINRMFKEGIEGARTVATNTDVQHLVDIEADEKILIGEEKTGGRGAGSVPQVGEEAAIESQNAIHSQIEGSDMVFVTAGLGGGTGTGSAPVVAQAAQDEGALTIAIVTTPFTAEGEVRRNNAEAGLERLRDVADTVIVVPNDRLIESVGGLPVKRAFRVADEVLMRSVKGITELITKPGLVNLDFADVRTVMESGGVAMIGLGESDTENKAEESVQKALRSPLLDVNIDGASSALVNVTGGNDMTIEEAEGVVDDIYDRIDSDARIIWGTSVDEELEGSMRTMIVVTGVESPQIYGDEVTRKSETEKTETDTGTAATDVSADGSTSGIDYVE</sequence>
<feature type="domain" description="Tubulin/FtsZ 2-layer sandwich" evidence="13">
    <location>
        <begin position="288"/>
        <end position="405"/>
    </location>
</feature>
<dbReference type="PROSITE" id="PS01135">
    <property type="entry name" value="FTSZ_2"/>
    <property type="match status" value="1"/>
</dbReference>
<feature type="compositionally biased region" description="Polar residues" evidence="11">
    <location>
        <begin position="418"/>
        <end position="439"/>
    </location>
</feature>
<feature type="domain" description="Tubulin/FtsZ GTPase" evidence="12">
    <location>
        <begin position="95"/>
        <end position="286"/>
    </location>
</feature>
<dbReference type="InterPro" id="IPR008280">
    <property type="entry name" value="Tub_FtsZ_C"/>
</dbReference>
<dbReference type="Pfam" id="PF00091">
    <property type="entry name" value="Tubulin"/>
    <property type="match status" value="1"/>
</dbReference>
<dbReference type="RefSeq" id="WP_266086337.1">
    <property type="nucleotide sequence ID" value="NZ_RKLV01000003.1"/>
</dbReference>
<evidence type="ECO:0000256" key="3">
    <source>
        <dbReference type="ARBA" id="ARBA00022618"/>
    </source>
</evidence>
<dbReference type="InterPro" id="IPR024757">
    <property type="entry name" value="FtsZ_C"/>
</dbReference>
<dbReference type="CDD" id="cd02201">
    <property type="entry name" value="FtsZ_type1"/>
    <property type="match status" value="1"/>
</dbReference>
<feature type="compositionally biased region" description="Basic and acidic residues" evidence="11">
    <location>
        <begin position="43"/>
        <end position="68"/>
    </location>
</feature>
<dbReference type="GO" id="GO:0005525">
    <property type="term" value="F:GTP binding"/>
    <property type="evidence" value="ECO:0007669"/>
    <property type="project" value="UniProtKB-UniRule"/>
</dbReference>
<evidence type="ECO:0000256" key="4">
    <source>
        <dbReference type="ARBA" id="ARBA00022741"/>
    </source>
</evidence>
<dbReference type="PROSITE" id="PS01134">
    <property type="entry name" value="FTSZ_1"/>
    <property type="match status" value="1"/>
</dbReference>
<dbReference type="GO" id="GO:0003924">
    <property type="term" value="F:GTPase activity"/>
    <property type="evidence" value="ECO:0007669"/>
    <property type="project" value="UniProtKB-UniRule"/>
</dbReference>
<comment type="subunit">
    <text evidence="8">Homodimer. Polymerizes to form a dynamic ring structure in a strictly GTP-dependent manner. Interacts directly with several other division proteins.</text>
</comment>
<dbReference type="FunFam" id="3.40.50.1440:FF:000023">
    <property type="entry name" value="Cell division protein FtsZ"/>
    <property type="match status" value="1"/>
</dbReference>
<evidence type="ECO:0000256" key="7">
    <source>
        <dbReference type="ARBA" id="ARBA00023306"/>
    </source>
</evidence>
<gene>
    <name evidence="8 14" type="primary">ftsZ</name>
    <name evidence="14" type="ORF">EGH25_03880</name>
</gene>
<keyword evidence="2 8" id="KW-0963">Cytoplasm</keyword>
<dbReference type="InterPro" id="IPR018316">
    <property type="entry name" value="Tubulin/FtsZ_2-layer-sand-dom"/>
</dbReference>
<dbReference type="InterPro" id="IPR045061">
    <property type="entry name" value="FtsZ/CetZ"/>
</dbReference>
<feature type="compositionally biased region" description="Basic and acidic residues" evidence="11">
    <location>
        <begin position="14"/>
        <end position="35"/>
    </location>
</feature>
<dbReference type="PANTHER" id="PTHR30314:SF3">
    <property type="entry name" value="MITOCHONDRIAL DIVISION PROTEIN FSZA"/>
    <property type="match status" value="1"/>
</dbReference>
<reference evidence="14" key="1">
    <citation type="submission" date="2022-09" db="EMBL/GenBank/DDBJ databases">
        <title>Haloadaptaus new haloarchaeum isolated from saline soil.</title>
        <authorList>
            <person name="Duran-Viseras A."/>
            <person name="Sanchez-Porro C."/>
            <person name="Ventosa A."/>
        </authorList>
    </citation>
    <scope>NUCLEOTIDE SEQUENCE</scope>
    <source>
        <strain evidence="14">F3-133</strain>
    </source>
</reference>
<dbReference type="PANTHER" id="PTHR30314">
    <property type="entry name" value="CELL DIVISION PROTEIN FTSZ-RELATED"/>
    <property type="match status" value="1"/>
</dbReference>
<dbReference type="GO" id="GO:0032153">
    <property type="term" value="C:cell division site"/>
    <property type="evidence" value="ECO:0007669"/>
    <property type="project" value="UniProtKB-UniRule"/>
</dbReference>
<dbReference type="GO" id="GO:0051258">
    <property type="term" value="P:protein polymerization"/>
    <property type="evidence" value="ECO:0007669"/>
    <property type="project" value="UniProtKB-UniRule"/>
</dbReference>
<evidence type="ECO:0000256" key="8">
    <source>
        <dbReference type="HAMAP-Rule" id="MF_00909"/>
    </source>
</evidence>
<proteinExistence type="inferred from homology"/>
<keyword evidence="3 8" id="KW-0132">Cell division</keyword>
<evidence type="ECO:0000259" key="12">
    <source>
        <dbReference type="SMART" id="SM00864"/>
    </source>
</evidence>
<dbReference type="SMART" id="SM00864">
    <property type="entry name" value="Tubulin"/>
    <property type="match status" value="1"/>
</dbReference>
<comment type="similarity">
    <text evidence="1 8 10">Belongs to the FtsZ family.</text>
</comment>
<dbReference type="InterPro" id="IPR003008">
    <property type="entry name" value="Tubulin_FtsZ_GTPase"/>
</dbReference>
<keyword evidence="7 8" id="KW-0131">Cell cycle</keyword>
<dbReference type="GO" id="GO:0043093">
    <property type="term" value="P:FtsZ-dependent cytokinesis"/>
    <property type="evidence" value="ECO:0007669"/>
    <property type="project" value="UniProtKB-UniRule"/>
</dbReference>
<comment type="subcellular location">
    <subcellularLocation>
        <location evidence="8">Cytoplasm</location>
    </subcellularLocation>
    <text evidence="8">Assembles at midcell at the inner surface of the cytoplasmic membrane.</text>
</comment>
<dbReference type="InterPro" id="IPR036525">
    <property type="entry name" value="Tubulin/FtsZ_GTPase_sf"/>
</dbReference>
<dbReference type="Gene3D" id="3.40.50.1440">
    <property type="entry name" value="Tubulin/FtsZ, GTPase domain"/>
    <property type="match status" value="1"/>
</dbReference>
<feature type="binding site" evidence="8">
    <location>
        <begin position="190"/>
        <end position="192"/>
    </location>
    <ligand>
        <name>GTP</name>
        <dbReference type="ChEBI" id="CHEBI:37565"/>
    </ligand>
</feature>
<feature type="binding site" evidence="8">
    <location>
        <begin position="103"/>
        <end position="107"/>
    </location>
    <ligand>
        <name>GTP</name>
        <dbReference type="ChEBI" id="CHEBI:37565"/>
    </ligand>
</feature>
<dbReference type="EMBL" id="RKLV01000003">
    <property type="protein sequence ID" value="MCX2818493.1"/>
    <property type="molecule type" value="Genomic_DNA"/>
</dbReference>
<evidence type="ECO:0000256" key="9">
    <source>
        <dbReference type="NCBIfam" id="TIGR00065"/>
    </source>
</evidence>
<evidence type="ECO:0000256" key="2">
    <source>
        <dbReference type="ARBA" id="ARBA00022490"/>
    </source>
</evidence>
<accession>A0A9Q4C2Y1</accession>
<protein>
    <recommendedName>
        <fullName evidence="8 9">Cell division protein FtsZ</fullName>
    </recommendedName>
</protein>
<keyword evidence="5 8" id="KW-0342">GTP-binding</keyword>
<dbReference type="Gene3D" id="3.30.1330.20">
    <property type="entry name" value="Tubulin/FtsZ, C-terminal domain"/>
    <property type="match status" value="1"/>
</dbReference>
<dbReference type="SUPFAM" id="SSF55307">
    <property type="entry name" value="Tubulin C-terminal domain-like"/>
    <property type="match status" value="1"/>
</dbReference>
<evidence type="ECO:0000313" key="14">
    <source>
        <dbReference type="EMBL" id="MCX2818493.1"/>
    </source>
</evidence>
<dbReference type="InterPro" id="IPR020805">
    <property type="entry name" value="Cell_div_FtsZ_CS"/>
</dbReference>
<dbReference type="PRINTS" id="PR00423">
    <property type="entry name" value="CELLDVISFTSZ"/>
</dbReference>
<dbReference type="InterPro" id="IPR037103">
    <property type="entry name" value="Tubulin/FtsZ-like_C"/>
</dbReference>
<evidence type="ECO:0000256" key="6">
    <source>
        <dbReference type="ARBA" id="ARBA00023210"/>
    </source>
</evidence>